<dbReference type="SUPFAM" id="SSF48179">
    <property type="entry name" value="6-phosphogluconate dehydrogenase C-terminal domain-like"/>
    <property type="match status" value="1"/>
</dbReference>
<dbReference type="InterPro" id="IPR001732">
    <property type="entry name" value="UDP-Glc/GDP-Man_DH_N"/>
</dbReference>
<comment type="caution">
    <text evidence="6">The sequence shown here is derived from an EMBL/GenBank/DDBJ whole genome shotgun (WGS) entry which is preliminary data.</text>
</comment>
<dbReference type="GO" id="GO:0051287">
    <property type="term" value="F:NAD binding"/>
    <property type="evidence" value="ECO:0007669"/>
    <property type="project" value="InterPro"/>
</dbReference>
<dbReference type="Pfam" id="PF00984">
    <property type="entry name" value="UDPG_MGDP_dh"/>
    <property type="match status" value="1"/>
</dbReference>
<dbReference type="PIRSF" id="PIRSF500136">
    <property type="entry name" value="UDP_ManNAc_DH"/>
    <property type="match status" value="1"/>
</dbReference>
<dbReference type="PIRSF" id="PIRSF000124">
    <property type="entry name" value="UDPglc_GDPman_dh"/>
    <property type="match status" value="1"/>
</dbReference>
<dbReference type="GO" id="GO:0016616">
    <property type="term" value="F:oxidoreductase activity, acting on the CH-OH group of donors, NAD or NADP as acceptor"/>
    <property type="evidence" value="ECO:0007669"/>
    <property type="project" value="InterPro"/>
</dbReference>
<dbReference type="InterPro" id="IPR008927">
    <property type="entry name" value="6-PGluconate_DH-like_C_sf"/>
</dbReference>
<keyword evidence="7" id="KW-1185">Reference proteome</keyword>
<feature type="domain" description="UDP-glucose/GDP-mannose dehydrogenase C-terminal" evidence="5">
    <location>
        <begin position="328"/>
        <end position="425"/>
    </location>
</feature>
<dbReference type="InterPro" id="IPR014026">
    <property type="entry name" value="UDP-Glc/GDP-Man_DH_dimer"/>
</dbReference>
<dbReference type="EMBL" id="QXIT01000074">
    <property type="protein sequence ID" value="RIE08518.1"/>
    <property type="molecule type" value="Genomic_DNA"/>
</dbReference>
<dbReference type="NCBIfam" id="TIGR03026">
    <property type="entry name" value="NDP-sugDHase"/>
    <property type="match status" value="1"/>
</dbReference>
<dbReference type="InterPro" id="IPR036291">
    <property type="entry name" value="NAD(P)-bd_dom_sf"/>
</dbReference>
<protein>
    <submittedName>
        <fullName evidence="6">Nucleotide sugar dehydrogenase</fullName>
    </submittedName>
</protein>
<keyword evidence="3" id="KW-0520">NAD</keyword>
<dbReference type="PANTHER" id="PTHR43491">
    <property type="entry name" value="UDP-N-ACETYL-D-MANNOSAMINE DEHYDROGENASE"/>
    <property type="match status" value="1"/>
</dbReference>
<sequence>MEEKMERKLAIVGLGYVGLPLALTYALDGFQVSGVDIDPRRIESIKSSSLGMREDFDSVPVNDVLRTCLANGSLNVTSRFDELPKDVATFIITVGIPIDHAWTLDMSMLTNACAELGKLLKKGDLVICRSTVPVGTTRGLVLSTLERASGLVAGTDFDLAYSSERIAEGHAYDEFRNMPLVVGGINGRSLDRATQVLGAVNREPVFKASSIELVEAAKMFENAQRDVNIAIADQLARFANHFDIPTWELIEACNTHSRVKILMPGIGVGGHCIPYASPYLFGSLSSQNECNDLLPTFASARQANAAQPDYIAERMSRRMGGLDGKHVLFVGIAMKDYSDDVTVSPAVDLARALAKAGAEVHVLDSVAEAPREFGREIDIDAGCLWADAVVLPIRQGNVDYERVKKLVVAAAGRVTLCDFRGVFEHDADVLQQLWYVRL</sequence>
<evidence type="ECO:0000256" key="3">
    <source>
        <dbReference type="ARBA" id="ARBA00023027"/>
    </source>
</evidence>
<dbReference type="InterPro" id="IPR017476">
    <property type="entry name" value="UDP-Glc/GDP-Man"/>
</dbReference>
<dbReference type="SUPFAM" id="SSF51735">
    <property type="entry name" value="NAD(P)-binding Rossmann-fold domains"/>
    <property type="match status" value="1"/>
</dbReference>
<proteinExistence type="inferred from homology"/>
<dbReference type="Pfam" id="PF03721">
    <property type="entry name" value="UDPG_MGDP_dh_N"/>
    <property type="match status" value="1"/>
</dbReference>
<evidence type="ECO:0000256" key="1">
    <source>
        <dbReference type="ARBA" id="ARBA00006601"/>
    </source>
</evidence>
<keyword evidence="2" id="KW-0560">Oxidoreductase</keyword>
<dbReference type="AlphaFoldDB" id="A0A398D7X6"/>
<name>A0A398D7X6_9BACT</name>
<dbReference type="Proteomes" id="UP000266260">
    <property type="component" value="Unassembled WGS sequence"/>
</dbReference>
<dbReference type="SMART" id="SM00984">
    <property type="entry name" value="UDPG_MGDP_dh_C"/>
    <property type="match status" value="1"/>
</dbReference>
<comment type="similarity">
    <text evidence="1 4">Belongs to the UDP-glucose/GDP-mannose dehydrogenase family.</text>
</comment>
<evidence type="ECO:0000256" key="4">
    <source>
        <dbReference type="PIRNR" id="PIRNR000124"/>
    </source>
</evidence>
<accession>A0A398D7X6</accession>
<dbReference type="InterPro" id="IPR014027">
    <property type="entry name" value="UDP-Glc/GDP-Man_DH_C"/>
</dbReference>
<dbReference type="InterPro" id="IPR028359">
    <property type="entry name" value="UDP_ManNAc/GlcNAc_DH"/>
</dbReference>
<organism evidence="6 7">
    <name type="scientific">Candidatus Cryosericum odellii</name>
    <dbReference type="NCBI Taxonomy" id="2290917"/>
    <lineage>
        <taxon>Bacteria</taxon>
        <taxon>Pseudomonadati</taxon>
        <taxon>Caldisericota/Cryosericota group</taxon>
        <taxon>Candidatus Cryosericota</taxon>
        <taxon>Candidatus Cryosericia</taxon>
        <taxon>Candidatus Cryosericales</taxon>
        <taxon>Candidatus Cryosericaceae</taxon>
        <taxon>Candidatus Cryosericum</taxon>
    </lineage>
</organism>
<dbReference type="GO" id="GO:0000271">
    <property type="term" value="P:polysaccharide biosynthetic process"/>
    <property type="evidence" value="ECO:0007669"/>
    <property type="project" value="InterPro"/>
</dbReference>
<evidence type="ECO:0000313" key="7">
    <source>
        <dbReference type="Proteomes" id="UP000266260"/>
    </source>
</evidence>
<evidence type="ECO:0000313" key="6">
    <source>
        <dbReference type="EMBL" id="RIE08518.1"/>
    </source>
</evidence>
<dbReference type="GO" id="GO:0016628">
    <property type="term" value="F:oxidoreductase activity, acting on the CH-CH group of donors, NAD or NADP as acceptor"/>
    <property type="evidence" value="ECO:0007669"/>
    <property type="project" value="InterPro"/>
</dbReference>
<reference evidence="6 7" key="1">
    <citation type="submission" date="2018-09" db="EMBL/GenBank/DDBJ databases">
        <title>Discovery and Ecogenomic Context for Candidatus Cryosericales, a Global Caldiserica Order Active in Thawing Permafrost.</title>
        <authorList>
            <person name="Martinez M.A."/>
            <person name="Woodcroft B.J."/>
            <person name="Ignacio Espinoza J.C."/>
            <person name="Zayed A."/>
            <person name="Singleton C.M."/>
            <person name="Boyd J."/>
            <person name="Li Y.-F."/>
            <person name="Purvine S."/>
            <person name="Maughan H."/>
            <person name="Hodgkins S.B."/>
            <person name="Anderson D."/>
            <person name="Sederholm M."/>
            <person name="Temperton B."/>
            <person name="Saleska S.R."/>
            <person name="Tyson G.W."/>
            <person name="Rich V.I."/>
        </authorList>
    </citation>
    <scope>NUCLEOTIDE SEQUENCE [LARGE SCALE GENOMIC DNA]</scope>
    <source>
        <strain evidence="6 7">SMC6</strain>
    </source>
</reference>
<evidence type="ECO:0000256" key="2">
    <source>
        <dbReference type="ARBA" id="ARBA00023002"/>
    </source>
</evidence>
<evidence type="ECO:0000259" key="5">
    <source>
        <dbReference type="SMART" id="SM00984"/>
    </source>
</evidence>
<dbReference type="SUPFAM" id="SSF52413">
    <property type="entry name" value="UDP-glucose/GDP-mannose dehydrogenase C-terminal domain"/>
    <property type="match status" value="1"/>
</dbReference>
<dbReference type="PANTHER" id="PTHR43491:SF2">
    <property type="entry name" value="UDP-N-ACETYL-D-MANNOSAMINE DEHYDROGENASE"/>
    <property type="match status" value="1"/>
</dbReference>
<dbReference type="Gene3D" id="3.40.50.720">
    <property type="entry name" value="NAD(P)-binding Rossmann-like Domain"/>
    <property type="match status" value="2"/>
</dbReference>
<gene>
    <name evidence="6" type="ORF">SMC6_04055</name>
</gene>
<dbReference type="InterPro" id="IPR036220">
    <property type="entry name" value="UDP-Glc/GDP-Man_DH_C_sf"/>
</dbReference>